<dbReference type="RefSeq" id="WP_118772428.1">
    <property type="nucleotide sequence ID" value="NZ_QRID01000008.1"/>
</dbReference>
<accession>A0A414T1V6</accession>
<name>A0A414T1V6_9FIRM</name>
<evidence type="ECO:0000313" key="3">
    <source>
        <dbReference type="Proteomes" id="UP000284051"/>
    </source>
</evidence>
<dbReference type="PROSITE" id="PS50943">
    <property type="entry name" value="HTH_CROC1"/>
    <property type="match status" value="1"/>
</dbReference>
<proteinExistence type="predicted"/>
<dbReference type="SUPFAM" id="SSF47413">
    <property type="entry name" value="lambda repressor-like DNA-binding domains"/>
    <property type="match status" value="1"/>
</dbReference>
<dbReference type="Pfam" id="PF13443">
    <property type="entry name" value="HTH_26"/>
    <property type="match status" value="1"/>
</dbReference>
<gene>
    <name evidence="2" type="ORF">DW264_09325</name>
</gene>
<dbReference type="EMBL" id="QRID01000008">
    <property type="protein sequence ID" value="RHG28129.1"/>
    <property type="molecule type" value="Genomic_DNA"/>
</dbReference>
<dbReference type="CDD" id="cd00093">
    <property type="entry name" value="HTH_XRE"/>
    <property type="match status" value="1"/>
</dbReference>
<dbReference type="AlphaFoldDB" id="A0A414T1V6"/>
<sequence>MGDGKKLKEYLDEKGTNVRRIAKETGISATTLYTIIQKDSNIRFDFALRLANALDIDVNEICSASPFSGAITEEEIYPTLPDGLNGALDASRVKTYLKNSLYPLMYLFGKNSMPDVDNLLTSFYQLDDEARKEVVETIQFKLQYHRDPKRAEQVKQIKGW</sequence>
<comment type="caution">
    <text evidence="2">The sequence shown here is derived from an EMBL/GenBank/DDBJ whole genome shotgun (WGS) entry which is preliminary data.</text>
</comment>
<evidence type="ECO:0000313" key="2">
    <source>
        <dbReference type="EMBL" id="RHG28129.1"/>
    </source>
</evidence>
<dbReference type="InterPro" id="IPR001387">
    <property type="entry name" value="Cro/C1-type_HTH"/>
</dbReference>
<organism evidence="2 3">
    <name type="scientific">Roseburia intestinalis</name>
    <dbReference type="NCBI Taxonomy" id="166486"/>
    <lineage>
        <taxon>Bacteria</taxon>
        <taxon>Bacillati</taxon>
        <taxon>Bacillota</taxon>
        <taxon>Clostridia</taxon>
        <taxon>Lachnospirales</taxon>
        <taxon>Lachnospiraceae</taxon>
        <taxon>Roseburia</taxon>
    </lineage>
</organism>
<dbReference type="Proteomes" id="UP000284051">
    <property type="component" value="Unassembled WGS sequence"/>
</dbReference>
<protein>
    <submittedName>
        <fullName evidence="2">XRE family transcriptional regulator</fullName>
    </submittedName>
</protein>
<reference evidence="2 3" key="1">
    <citation type="submission" date="2018-08" db="EMBL/GenBank/DDBJ databases">
        <title>A genome reference for cultivated species of the human gut microbiota.</title>
        <authorList>
            <person name="Zou Y."/>
            <person name="Xue W."/>
            <person name="Luo G."/>
        </authorList>
    </citation>
    <scope>NUCLEOTIDE SEQUENCE [LARGE SCALE GENOMIC DNA]</scope>
    <source>
        <strain evidence="2 3">AM22-21LB</strain>
    </source>
</reference>
<dbReference type="GO" id="GO:0003677">
    <property type="term" value="F:DNA binding"/>
    <property type="evidence" value="ECO:0007669"/>
    <property type="project" value="InterPro"/>
</dbReference>
<evidence type="ECO:0000259" key="1">
    <source>
        <dbReference type="PROSITE" id="PS50943"/>
    </source>
</evidence>
<feature type="domain" description="HTH cro/C1-type" evidence="1">
    <location>
        <begin position="7"/>
        <end position="61"/>
    </location>
</feature>
<dbReference type="InterPro" id="IPR010982">
    <property type="entry name" value="Lambda_DNA-bd_dom_sf"/>
</dbReference>
<dbReference type="SMART" id="SM00530">
    <property type="entry name" value="HTH_XRE"/>
    <property type="match status" value="1"/>
</dbReference>
<dbReference type="Gene3D" id="1.10.260.40">
    <property type="entry name" value="lambda repressor-like DNA-binding domains"/>
    <property type="match status" value="1"/>
</dbReference>